<comment type="caution">
    <text evidence="2">The sequence shown here is derived from an EMBL/GenBank/DDBJ whole genome shotgun (WGS) entry which is preliminary data.</text>
</comment>
<gene>
    <name evidence="2" type="ORF">ACFP90_21710</name>
</gene>
<evidence type="ECO:0000313" key="2">
    <source>
        <dbReference type="EMBL" id="MFC6662671.1"/>
    </source>
</evidence>
<name>A0ABW1ZP40_9DEIO</name>
<accession>A0ABW1ZP40</accession>
<sequence length="234" mass="26765">MSLPTALTAKDHERAYAYFNAGLFDGALPPCLITLGSGRFKGFFRANAFRHIQNHTHVDEIGMNPTAYTNLEDYLSTLVHEQVHLWQEHFGTPSRPPFHNREWANKMLEIGLKPSCAERGKSHRETGRKMDHAIVHGGPFELAFQDLLRTDFVVTYVHEPHPPRRAYESDEDEEKAQQQEEERKRKKRESKTRFTCPACHQNAWAKPEAKLACGECRQPLVSAQAHPNDAVENP</sequence>
<feature type="region of interest" description="Disordered" evidence="1">
    <location>
        <begin position="162"/>
        <end position="194"/>
    </location>
</feature>
<protein>
    <recommendedName>
        <fullName evidence="4">SprT domain-containing protein</fullName>
    </recommendedName>
</protein>
<reference evidence="3" key="1">
    <citation type="journal article" date="2019" name="Int. J. Syst. Evol. Microbiol.">
        <title>The Global Catalogue of Microorganisms (GCM) 10K type strain sequencing project: providing services to taxonomists for standard genome sequencing and annotation.</title>
        <authorList>
            <consortium name="The Broad Institute Genomics Platform"/>
            <consortium name="The Broad Institute Genome Sequencing Center for Infectious Disease"/>
            <person name="Wu L."/>
            <person name="Ma J."/>
        </authorList>
    </citation>
    <scope>NUCLEOTIDE SEQUENCE [LARGE SCALE GENOMIC DNA]</scope>
    <source>
        <strain evidence="3">CCUG 63830</strain>
    </source>
</reference>
<dbReference type="RefSeq" id="WP_224612378.1">
    <property type="nucleotide sequence ID" value="NZ_JAIQXV010000026.1"/>
</dbReference>
<dbReference type="Proteomes" id="UP001596317">
    <property type="component" value="Unassembled WGS sequence"/>
</dbReference>
<dbReference type="EMBL" id="JBHSWB010000002">
    <property type="protein sequence ID" value="MFC6662671.1"/>
    <property type="molecule type" value="Genomic_DNA"/>
</dbReference>
<proteinExistence type="predicted"/>
<evidence type="ECO:0000313" key="3">
    <source>
        <dbReference type="Proteomes" id="UP001596317"/>
    </source>
</evidence>
<organism evidence="2 3">
    <name type="scientific">Deinococcus multiflagellatus</name>
    <dbReference type="NCBI Taxonomy" id="1656887"/>
    <lineage>
        <taxon>Bacteria</taxon>
        <taxon>Thermotogati</taxon>
        <taxon>Deinococcota</taxon>
        <taxon>Deinococci</taxon>
        <taxon>Deinococcales</taxon>
        <taxon>Deinococcaceae</taxon>
        <taxon>Deinococcus</taxon>
    </lineage>
</organism>
<evidence type="ECO:0008006" key="4">
    <source>
        <dbReference type="Google" id="ProtNLM"/>
    </source>
</evidence>
<evidence type="ECO:0000256" key="1">
    <source>
        <dbReference type="SAM" id="MobiDB-lite"/>
    </source>
</evidence>
<keyword evidence="3" id="KW-1185">Reference proteome</keyword>